<name>A0AAU7VME2_9FIRM</name>
<dbReference type="AlphaFoldDB" id="A0AAU7VME2"/>
<comment type="catalytic activity">
    <reaction evidence="7">
        <text>hydrogencarbonate + NH4(+) + ATP = carbamoyl phosphate + ADP + H2O + H(+)</text>
        <dbReference type="Rhea" id="RHEA:10152"/>
        <dbReference type="ChEBI" id="CHEBI:15377"/>
        <dbReference type="ChEBI" id="CHEBI:15378"/>
        <dbReference type="ChEBI" id="CHEBI:17544"/>
        <dbReference type="ChEBI" id="CHEBI:28938"/>
        <dbReference type="ChEBI" id="CHEBI:30616"/>
        <dbReference type="ChEBI" id="CHEBI:58228"/>
        <dbReference type="ChEBI" id="CHEBI:456216"/>
        <dbReference type="EC" id="2.7.2.2"/>
    </reaction>
</comment>
<reference evidence="11" key="1">
    <citation type="journal article" date="2013" name="Extremophiles">
        <title>Proteinivorax tanatarense gen. nov., sp. nov., an anaerobic, haloalkaliphilic, proteolytic bacterium isolated from a decaying algal bloom, and proposal of Proteinivoraceae fam. nov.</title>
        <authorList>
            <person name="Kevbrin V."/>
            <person name="Boltyanskaya Y."/>
            <person name="Zhilina T."/>
            <person name="Kolganova T."/>
            <person name="Lavrentjeva E."/>
            <person name="Kuznetsov B."/>
        </authorList>
    </citation>
    <scope>NUCLEOTIDE SEQUENCE</scope>
    <source>
        <strain evidence="11">Z-910T</strain>
    </source>
</reference>
<dbReference type="Pfam" id="PF00696">
    <property type="entry name" value="AA_kinase"/>
    <property type="match status" value="1"/>
</dbReference>
<accession>A0AAU7VME2</accession>
<dbReference type="RefSeq" id="WP_350343854.1">
    <property type="nucleotide sequence ID" value="NZ_CP158367.1"/>
</dbReference>
<dbReference type="GO" id="GO:0005829">
    <property type="term" value="C:cytosol"/>
    <property type="evidence" value="ECO:0007669"/>
    <property type="project" value="TreeGrafter"/>
</dbReference>
<evidence type="ECO:0000256" key="5">
    <source>
        <dbReference type="ARBA" id="ARBA00022679"/>
    </source>
</evidence>
<dbReference type="SUPFAM" id="SSF53633">
    <property type="entry name" value="Carbamate kinase-like"/>
    <property type="match status" value="1"/>
</dbReference>
<dbReference type="PANTHER" id="PTHR30409">
    <property type="entry name" value="CARBAMATE KINASE"/>
    <property type="match status" value="1"/>
</dbReference>
<dbReference type="Gene3D" id="3.40.1160.10">
    <property type="entry name" value="Acetylglutamate kinase-like"/>
    <property type="match status" value="1"/>
</dbReference>
<sequence length="311" mass="33810">MGKFVVIALGGNAILQPKQKGTAETQYQNIYATCEHIATLLKSGYKVLLTHGNGPQVGNILLQQDEAKEVVAPMPLDVCGSMSQGFIGYMFQRAMRNVLKKNNMEKEVTTLVTQVKVDKNDPAFKNPTKPIGPFYSEDEAKKLISKGYDMVEDSGRGWRRVVPSPNPIGVMEEKSILQLIENDNLVIASGGGGIPVVEGETLEGIEAVIDKDLAGQRLAMDAKADSFVILTDVDHVYINFNTPEQKKLGKITVAEIEKYVDEGHFKAGSMGPKVEAALRFVKATDQPAIIASLNSVLDALEHKSGTIIVPE</sequence>
<keyword evidence="6 9" id="KW-0418">Kinase</keyword>
<evidence type="ECO:0000256" key="8">
    <source>
        <dbReference type="NCBIfam" id="TIGR00746"/>
    </source>
</evidence>
<organism evidence="11">
    <name type="scientific">Proteinivorax tanatarense</name>
    <dbReference type="NCBI Taxonomy" id="1260629"/>
    <lineage>
        <taxon>Bacteria</taxon>
        <taxon>Bacillati</taxon>
        <taxon>Bacillota</taxon>
        <taxon>Clostridia</taxon>
        <taxon>Eubacteriales</taxon>
        <taxon>Proteinivoracaceae</taxon>
        <taxon>Proteinivorax</taxon>
    </lineage>
</organism>
<dbReference type="PRINTS" id="PR01469">
    <property type="entry name" value="CARBMTKINASE"/>
</dbReference>
<dbReference type="GO" id="GO:0019546">
    <property type="term" value="P:L-arginine deiminase pathway"/>
    <property type="evidence" value="ECO:0007669"/>
    <property type="project" value="TreeGrafter"/>
</dbReference>
<reference evidence="11" key="2">
    <citation type="submission" date="2024-06" db="EMBL/GenBank/DDBJ databases">
        <authorList>
            <person name="Petrova K.O."/>
            <person name="Toshchakov S.V."/>
            <person name="Boltjanskaja Y.V."/>
            <person name="Kevbrin V."/>
        </authorList>
    </citation>
    <scope>NUCLEOTIDE SEQUENCE</scope>
    <source>
        <strain evidence="11">Z-910T</strain>
    </source>
</reference>
<protein>
    <recommendedName>
        <fullName evidence="3 8">Carbamate kinase</fullName>
    </recommendedName>
</protein>
<comment type="similarity">
    <text evidence="2 9">Belongs to the carbamate kinase family.</text>
</comment>
<evidence type="ECO:0000256" key="2">
    <source>
        <dbReference type="ARBA" id="ARBA00011066"/>
    </source>
</evidence>
<evidence type="ECO:0000256" key="1">
    <source>
        <dbReference type="ARBA" id="ARBA00005118"/>
    </source>
</evidence>
<evidence type="ECO:0000256" key="9">
    <source>
        <dbReference type="PIRNR" id="PIRNR000723"/>
    </source>
</evidence>
<evidence type="ECO:0000256" key="4">
    <source>
        <dbReference type="ARBA" id="ARBA00022503"/>
    </source>
</evidence>
<dbReference type="PANTHER" id="PTHR30409:SF1">
    <property type="entry name" value="CARBAMATE KINASE-RELATED"/>
    <property type="match status" value="1"/>
</dbReference>
<keyword evidence="5 9" id="KW-0808">Transferase</keyword>
<dbReference type="CDD" id="cd04235">
    <property type="entry name" value="AAK_CK"/>
    <property type="match status" value="1"/>
</dbReference>
<feature type="domain" description="Aspartate/glutamate/uridylate kinase" evidence="10">
    <location>
        <begin position="3"/>
        <end position="292"/>
    </location>
</feature>
<dbReference type="InterPro" id="IPR036393">
    <property type="entry name" value="AceGlu_kinase-like_sf"/>
</dbReference>
<dbReference type="EMBL" id="CP158367">
    <property type="protein sequence ID" value="XBX75107.1"/>
    <property type="molecule type" value="Genomic_DNA"/>
</dbReference>
<dbReference type="InterPro" id="IPR003964">
    <property type="entry name" value="Carb_kinase"/>
</dbReference>
<evidence type="ECO:0000256" key="3">
    <source>
        <dbReference type="ARBA" id="ARBA00013070"/>
    </source>
</evidence>
<dbReference type="PIRSF" id="PIRSF000723">
    <property type="entry name" value="Carbamate_kin"/>
    <property type="match status" value="1"/>
</dbReference>
<dbReference type="GO" id="GO:0008804">
    <property type="term" value="F:carbamate kinase activity"/>
    <property type="evidence" value="ECO:0007669"/>
    <property type="project" value="UniProtKB-UniRule"/>
</dbReference>
<evidence type="ECO:0000313" key="11">
    <source>
        <dbReference type="EMBL" id="XBX75107.1"/>
    </source>
</evidence>
<evidence type="ECO:0000256" key="7">
    <source>
        <dbReference type="ARBA" id="ARBA00048467"/>
    </source>
</evidence>
<dbReference type="InterPro" id="IPR001048">
    <property type="entry name" value="Asp/Glu/Uridylate_kinase"/>
</dbReference>
<comment type="pathway">
    <text evidence="1">Metabolic intermediate metabolism; carbamoyl phosphate degradation; CO(2) and NH(3) from carbamoyl phosphate: step 1/1.</text>
</comment>
<proteinExistence type="inferred from homology"/>
<dbReference type="NCBIfam" id="NF009007">
    <property type="entry name" value="PRK12352.1"/>
    <property type="match status" value="1"/>
</dbReference>
<evidence type="ECO:0000259" key="10">
    <source>
        <dbReference type="Pfam" id="PF00696"/>
    </source>
</evidence>
<dbReference type="NCBIfam" id="TIGR00746">
    <property type="entry name" value="arcC"/>
    <property type="match status" value="1"/>
</dbReference>
<evidence type="ECO:0000256" key="6">
    <source>
        <dbReference type="ARBA" id="ARBA00022777"/>
    </source>
</evidence>
<gene>
    <name evidence="11" type="primary">arcC</name>
    <name evidence="11" type="ORF">PRVXT_000213</name>
</gene>
<keyword evidence="4" id="KW-0056">Arginine metabolism</keyword>
<dbReference type="FunFam" id="3.40.1160.10:FF:000007">
    <property type="entry name" value="Carbamate kinase"/>
    <property type="match status" value="1"/>
</dbReference>